<reference evidence="1 2" key="2">
    <citation type="submission" date="2019-05" db="EMBL/GenBank/DDBJ databases">
        <authorList>
            <person name="Suflita J.M."/>
            <person name="Marks C.R."/>
        </authorList>
    </citation>
    <scope>NUCLEOTIDE SEQUENCE [LARGE SCALE GENOMIC DNA]</scope>
    <source>
        <strain evidence="1 2">ALDC</strain>
    </source>
</reference>
<dbReference type="InterPro" id="IPR036265">
    <property type="entry name" value="HIT-like_sf"/>
</dbReference>
<dbReference type="OrthoDB" id="9769064at2"/>
<dbReference type="EMBL" id="CP040098">
    <property type="protein sequence ID" value="QCQ21889.1"/>
    <property type="molecule type" value="Genomic_DNA"/>
</dbReference>
<evidence type="ECO:0000313" key="2">
    <source>
        <dbReference type="Proteomes" id="UP000298602"/>
    </source>
</evidence>
<evidence type="ECO:0008006" key="3">
    <source>
        <dbReference type="Google" id="ProtNLM"/>
    </source>
</evidence>
<accession>A0A4P8L263</accession>
<sequence length="344" mass="39158">MRIEFRRQEKIARCLDPSIGFAESQVRTEIRWDPLTGESALVGHFVGFKLEPVDFTRQIEESRPNCPFCPERVLDHTPKFPTDLVPGGRVERGETVVFPNLSPYGEHSAVAVMCREHFIAPSGFTPSMLSDAFLACIDYFDHITHRPGTDFAIVSWNYMPAAGSSQVHPHLQAYASDVPGSLLAAELAASRRYCEAEGRPYWTDLIEEEERRGERLVARGRYTAWLTAFVSLSPLSDIMVIFPEARTMKELSKEALEEFSRGLCQCLGHLGSLGIYSFSLGWFPARKEGDNHFRLHVRLSPRLYVAPRVWCTDTPTFSYLYREPFMFRTPEELARGLRSVIRLC</sequence>
<dbReference type="SUPFAM" id="SSF54197">
    <property type="entry name" value="HIT-like"/>
    <property type="match status" value="2"/>
</dbReference>
<dbReference type="Gene3D" id="3.30.428.10">
    <property type="entry name" value="HIT-like"/>
    <property type="match status" value="2"/>
</dbReference>
<proteinExistence type="predicted"/>
<dbReference type="Proteomes" id="UP000298602">
    <property type="component" value="Chromosome"/>
</dbReference>
<protein>
    <recommendedName>
        <fullName evidence="3">Galactose-1-phosphate uridylyltransferase</fullName>
    </recommendedName>
</protein>
<evidence type="ECO:0000313" key="1">
    <source>
        <dbReference type="EMBL" id="QCQ21889.1"/>
    </source>
</evidence>
<name>A0A4P8L263_9BACT</name>
<dbReference type="RefSeq" id="WP_137423858.1">
    <property type="nucleotide sequence ID" value="NZ_CP040098.1"/>
</dbReference>
<organism evidence="1 2">
    <name type="scientific">Desulfoglaeba alkanexedens ALDC</name>
    <dbReference type="NCBI Taxonomy" id="980445"/>
    <lineage>
        <taxon>Bacteria</taxon>
        <taxon>Pseudomonadati</taxon>
        <taxon>Thermodesulfobacteriota</taxon>
        <taxon>Syntrophobacteria</taxon>
        <taxon>Syntrophobacterales</taxon>
        <taxon>Syntrophobacteraceae</taxon>
        <taxon>Desulfoglaeba</taxon>
    </lineage>
</organism>
<keyword evidence="2" id="KW-1185">Reference proteome</keyword>
<dbReference type="KEGG" id="dax:FDQ92_06685"/>
<gene>
    <name evidence="1" type="ORF">FDQ92_06685</name>
</gene>
<dbReference type="AlphaFoldDB" id="A0A4P8L263"/>
<reference evidence="1 2" key="1">
    <citation type="submission" date="2019-05" db="EMBL/GenBank/DDBJ databases">
        <title>The Complete Genome Sequence of the n-alkane-degrading Desulfoglaeba alkanexedens ALDC reveals multiple alkylsuccinate synthase gene clusters.</title>
        <authorList>
            <person name="Callaghan A.V."/>
            <person name="Davidova I.A."/>
            <person name="Duncan K.E."/>
            <person name="Morris B."/>
            <person name="McInerney M.J."/>
        </authorList>
    </citation>
    <scope>NUCLEOTIDE SEQUENCE [LARGE SCALE GENOMIC DNA]</scope>
    <source>
        <strain evidence="1 2">ALDC</strain>
    </source>
</reference>